<dbReference type="EMBL" id="UINC01192247">
    <property type="protein sequence ID" value="SVE07294.1"/>
    <property type="molecule type" value="Genomic_DNA"/>
</dbReference>
<evidence type="ECO:0008006" key="2">
    <source>
        <dbReference type="Google" id="ProtNLM"/>
    </source>
</evidence>
<reference evidence="1" key="1">
    <citation type="submission" date="2018-05" db="EMBL/GenBank/DDBJ databases">
        <authorList>
            <person name="Lanie J.A."/>
            <person name="Ng W.-L."/>
            <person name="Kazmierczak K.M."/>
            <person name="Andrzejewski T.M."/>
            <person name="Davidsen T.M."/>
            <person name="Wayne K.J."/>
            <person name="Tettelin H."/>
            <person name="Glass J.I."/>
            <person name="Rusch D."/>
            <person name="Podicherti R."/>
            <person name="Tsui H.-C.T."/>
            <person name="Winkler M.E."/>
        </authorList>
    </citation>
    <scope>NUCLEOTIDE SEQUENCE</scope>
</reference>
<dbReference type="AlphaFoldDB" id="A0A383AI12"/>
<proteinExistence type="predicted"/>
<sequence>VKPTLIALLALGSCICLYGCESVKLPLKNANKKQLKLAADAHQVLQKHCRQCHGKGDSQSDEMLLEYEALIEDKFVRPWDTQRSKLYRVIAKGDMPREEKDAPAGLFPRYDIGGPAVPEEELELIKQWINAGAPNWEKAGK</sequence>
<evidence type="ECO:0000313" key="1">
    <source>
        <dbReference type="EMBL" id="SVE07294.1"/>
    </source>
</evidence>
<organism evidence="1">
    <name type="scientific">marine metagenome</name>
    <dbReference type="NCBI Taxonomy" id="408172"/>
    <lineage>
        <taxon>unclassified sequences</taxon>
        <taxon>metagenomes</taxon>
        <taxon>ecological metagenomes</taxon>
    </lineage>
</organism>
<protein>
    <recommendedName>
        <fullName evidence="2">Cytochrome C Planctomycete-type domain-containing protein</fullName>
    </recommendedName>
</protein>
<name>A0A383AI12_9ZZZZ</name>
<feature type="non-terminal residue" evidence="1">
    <location>
        <position position="1"/>
    </location>
</feature>
<gene>
    <name evidence="1" type="ORF">METZ01_LOCUS460148</name>
</gene>
<accession>A0A383AI12</accession>